<dbReference type="Proteomes" id="UP001193680">
    <property type="component" value="Unassembled WGS sequence"/>
</dbReference>
<evidence type="ECO:0000313" key="3">
    <source>
        <dbReference type="Proteomes" id="UP001193680"/>
    </source>
</evidence>
<organism evidence="2 3">
    <name type="scientific">Thiomicrorhabdus heinhorstiae</name>
    <dbReference type="NCBI Taxonomy" id="2748010"/>
    <lineage>
        <taxon>Bacteria</taxon>
        <taxon>Pseudomonadati</taxon>
        <taxon>Pseudomonadota</taxon>
        <taxon>Gammaproteobacteria</taxon>
        <taxon>Thiotrichales</taxon>
        <taxon>Piscirickettsiaceae</taxon>
        <taxon>Thiomicrorhabdus</taxon>
    </lineage>
</organism>
<evidence type="ECO:0000256" key="1">
    <source>
        <dbReference type="SAM" id="SignalP"/>
    </source>
</evidence>
<dbReference type="RefSeq" id="WP_185978365.1">
    <property type="nucleotide sequence ID" value="NZ_JACBGI020000013.1"/>
</dbReference>
<evidence type="ECO:0000313" key="2">
    <source>
        <dbReference type="EMBL" id="MBF6058223.1"/>
    </source>
</evidence>
<accession>A0ABS0BYR1</accession>
<evidence type="ECO:0008006" key="4">
    <source>
        <dbReference type="Google" id="ProtNLM"/>
    </source>
</evidence>
<dbReference type="InterPro" id="IPR036909">
    <property type="entry name" value="Cyt_c-like_dom_sf"/>
</dbReference>
<keyword evidence="1" id="KW-0732">Signal</keyword>
<reference evidence="2 3" key="2">
    <citation type="submission" date="2020-11" db="EMBL/GenBank/DDBJ databases">
        <title>Sulfur oxidizing isolate from Hospital Hole Sinkhole.</title>
        <authorList>
            <person name="Scott K.M."/>
        </authorList>
    </citation>
    <scope>NUCLEOTIDE SEQUENCE [LARGE SCALE GENOMIC DNA]</scope>
    <source>
        <strain evidence="2 3">HH1</strain>
    </source>
</reference>
<gene>
    <name evidence="2" type="ORF">H8792_007705</name>
</gene>
<feature type="chain" id="PRO_5045676263" description="Cytochrome c" evidence="1">
    <location>
        <begin position="23"/>
        <end position="93"/>
    </location>
</feature>
<feature type="signal peptide" evidence="1">
    <location>
        <begin position="1"/>
        <end position="22"/>
    </location>
</feature>
<comment type="caution">
    <text evidence="2">The sequence shown here is derived from an EMBL/GenBank/DDBJ whole genome shotgun (WGS) entry which is preliminary data.</text>
</comment>
<protein>
    <recommendedName>
        <fullName evidence="4">Cytochrome c</fullName>
    </recommendedName>
</protein>
<dbReference type="SUPFAM" id="SSF46626">
    <property type="entry name" value="Cytochrome c"/>
    <property type="match status" value="1"/>
</dbReference>
<sequence>MPYNKSIIAASLMSIISSPVFAGDLSEGARLHQEGNCLSCHQTRPYSKIKTPNFAKLEARVNGCSNQLNLGWFEDEVSAVSHYLDATYYHFSK</sequence>
<keyword evidence="3" id="KW-1185">Reference proteome</keyword>
<reference evidence="2 3" key="1">
    <citation type="submission" date="2020-06" db="EMBL/GenBank/DDBJ databases">
        <authorList>
            <person name="Scott K."/>
        </authorList>
    </citation>
    <scope>NUCLEOTIDE SEQUENCE [LARGE SCALE GENOMIC DNA]</scope>
    <source>
        <strain evidence="2 3">HH1</strain>
    </source>
</reference>
<proteinExistence type="predicted"/>
<dbReference type="EMBL" id="JACBGI020000013">
    <property type="protein sequence ID" value="MBF6058223.1"/>
    <property type="molecule type" value="Genomic_DNA"/>
</dbReference>
<name>A0ABS0BYR1_9GAMM</name>